<evidence type="ECO:0000256" key="3">
    <source>
        <dbReference type="ARBA" id="ARBA00010434"/>
    </source>
</evidence>
<dbReference type="InterPro" id="IPR003183">
    <property type="entry name" value="Me_CoM_Rdtase_asu_N"/>
</dbReference>
<evidence type="ECO:0000256" key="2">
    <source>
        <dbReference type="ARBA" id="ARBA00005149"/>
    </source>
</evidence>
<evidence type="ECO:0000256" key="7">
    <source>
        <dbReference type="ARBA" id="ARBA00022596"/>
    </source>
</evidence>
<evidence type="ECO:0000256" key="9">
    <source>
        <dbReference type="ARBA" id="ARBA00022994"/>
    </source>
</evidence>
<keyword evidence="9" id="KW-0484">Methanogenesis</keyword>
<dbReference type="InterPro" id="IPR015811">
    <property type="entry name" value="Me_CoM_Rdtase_asu_N_sub1"/>
</dbReference>
<dbReference type="InterPro" id="IPR015823">
    <property type="entry name" value="Me_CoM_Rdtase_asu_N_sub2"/>
</dbReference>
<evidence type="ECO:0000256" key="1">
    <source>
        <dbReference type="ARBA" id="ARBA00001952"/>
    </source>
</evidence>
<name>A0A0P0JSV5_9ARCH</name>
<comment type="pathway">
    <text evidence="2">One-carbon metabolism; methyl-coenzyme M reduction; methane from methyl-coenzyme M: step 1/1.</text>
</comment>
<dbReference type="Gene3D" id="3.90.390.10">
    <property type="entry name" value="Methyl-coenzyme M Reductase, Chain A, domain 1"/>
    <property type="match status" value="1"/>
</dbReference>
<keyword evidence="8" id="KW-0479">Metal-binding</keyword>
<proteinExistence type="inferred from homology"/>
<evidence type="ECO:0000256" key="6">
    <source>
        <dbReference type="ARBA" id="ARBA00022481"/>
    </source>
</evidence>
<organism evidence="13">
    <name type="scientific">uncultured Bathyarchaeota archaeon</name>
    <dbReference type="NCBI Taxonomy" id="1739975"/>
    <lineage>
        <taxon>Archaea</taxon>
        <taxon>Candidatus Bathyarchaeota</taxon>
        <taxon>environmental samples</taxon>
    </lineage>
</organism>
<dbReference type="EC" id="2.8.4.1" evidence="5"/>
<reference evidence="13" key="2">
    <citation type="submission" date="2015-08" db="EMBL/GenBank/DDBJ databases">
        <authorList>
            <person name="Babu N.S."/>
            <person name="Beckwith C.J."/>
            <person name="Beseler K.G."/>
            <person name="Brison A."/>
            <person name="Carone J.V."/>
            <person name="Caskin T.P."/>
            <person name="Diamond M."/>
            <person name="Durham M.E."/>
            <person name="Foxe J.M."/>
            <person name="Go M."/>
            <person name="Henderson B.A."/>
            <person name="Jones I.B."/>
            <person name="McGettigan J.A."/>
            <person name="Micheletti S.J."/>
            <person name="Nasrallah M.E."/>
            <person name="Ortiz D."/>
            <person name="Piller C.R."/>
            <person name="Privatt S.R."/>
            <person name="Schneider S.L."/>
            <person name="Sharp S."/>
            <person name="Smith T.C."/>
            <person name="Stanton J.D."/>
            <person name="Ullery H.E."/>
            <person name="Wilson R.J."/>
            <person name="Serrano M.G."/>
            <person name="Buck G."/>
            <person name="Lee V."/>
            <person name="Wang Y."/>
            <person name="Carvalho R."/>
            <person name="Voegtly L."/>
            <person name="Shi R."/>
            <person name="Duckworth R."/>
            <person name="Johnson A."/>
            <person name="Loviza R."/>
            <person name="Walstead R."/>
            <person name="Shah Z."/>
            <person name="Kiflezghi M."/>
            <person name="Wade K."/>
            <person name="Ball S.L."/>
            <person name="Bradley K.W."/>
            <person name="Asai D.J."/>
            <person name="Bowman C.A."/>
            <person name="Russell D.A."/>
            <person name="Pope W.H."/>
            <person name="Jacobs-Sera D."/>
            <person name="Hendrix R.W."/>
            <person name="Hatfull G.F."/>
        </authorList>
    </citation>
    <scope>NUCLEOTIDE SEQUENCE</scope>
</reference>
<dbReference type="GO" id="GO:0015948">
    <property type="term" value="P:methanogenesis"/>
    <property type="evidence" value="ECO:0007669"/>
    <property type="project" value="UniProtKB-KW"/>
</dbReference>
<dbReference type="InterPro" id="IPR008924">
    <property type="entry name" value="Me_CoM_Rdtase_asu/bsu_C"/>
</dbReference>
<dbReference type="Pfam" id="PF02745">
    <property type="entry name" value="MCR_alpha_N"/>
    <property type="match status" value="1"/>
</dbReference>
<evidence type="ECO:0000256" key="4">
    <source>
        <dbReference type="ARBA" id="ARBA00011155"/>
    </source>
</evidence>
<evidence type="ECO:0000259" key="11">
    <source>
        <dbReference type="Pfam" id="PF02249"/>
    </source>
</evidence>
<dbReference type="InterPro" id="IPR009047">
    <property type="entry name" value="Me_CoM_Rdtase_asu_C"/>
</dbReference>
<dbReference type="SUPFAM" id="SSF48081">
    <property type="entry name" value="Methyl-coenzyme M reductase alpha and beta chain C-terminal domain"/>
    <property type="match status" value="1"/>
</dbReference>
<evidence type="ECO:0000256" key="10">
    <source>
        <dbReference type="ARBA" id="ARBA00047772"/>
    </source>
</evidence>
<dbReference type="UniPathway" id="UPA00646">
    <property type="reaction ID" value="UER00699"/>
</dbReference>
<dbReference type="Pfam" id="PF02249">
    <property type="entry name" value="MCR_alpha"/>
    <property type="match status" value="1"/>
</dbReference>
<evidence type="ECO:0000256" key="5">
    <source>
        <dbReference type="ARBA" id="ARBA00013271"/>
    </source>
</evidence>
<evidence type="ECO:0000256" key="8">
    <source>
        <dbReference type="ARBA" id="ARBA00022723"/>
    </source>
</evidence>
<dbReference type="SUPFAM" id="SSF55088">
    <property type="entry name" value="Methyl-coenzyme M reductase subunits"/>
    <property type="match status" value="1"/>
</dbReference>
<feature type="domain" description="Methyl-coenzyme M reductase alpha subunit C-terminal" evidence="11">
    <location>
        <begin position="371"/>
        <end position="494"/>
    </location>
</feature>
<dbReference type="Gene3D" id="3.30.70.470">
    <property type="match status" value="1"/>
</dbReference>
<reference evidence="13" key="1">
    <citation type="journal article" date="2015" name="Science">
        <title>Methane metabolism in the archaeal phylum Bathyarchaeota revealed by genome-centric metagenomics.</title>
        <authorList>
            <person name="Evans P.N."/>
            <person name="Parks D.H."/>
            <person name="Chadwick G.L."/>
            <person name="Robbins S.J."/>
            <person name="Orphan V.J."/>
            <person name="Golding S.D."/>
            <person name="Tyson G.W."/>
        </authorList>
    </citation>
    <scope>NUCLEOTIDE SEQUENCE</scope>
</reference>
<comment type="catalytic activity">
    <reaction evidence="10">
        <text>coenzyme B + methyl-coenzyme M = methane + coenzyme M-coenzyme B heterodisulfide</text>
        <dbReference type="Rhea" id="RHEA:12532"/>
        <dbReference type="ChEBI" id="CHEBI:16183"/>
        <dbReference type="ChEBI" id="CHEBI:58286"/>
        <dbReference type="ChEBI" id="CHEBI:58411"/>
        <dbReference type="ChEBI" id="CHEBI:58596"/>
        <dbReference type="EC" id="2.8.4.1"/>
    </reaction>
    <physiologicalReaction direction="left-to-right" evidence="10">
        <dbReference type="Rhea" id="RHEA:12533"/>
    </physiologicalReaction>
</comment>
<dbReference type="EMBL" id="KT387805">
    <property type="protein sequence ID" value="ALK27805.1"/>
    <property type="molecule type" value="Genomic_DNA"/>
</dbReference>
<feature type="domain" description="Methyl-coenzyme M reductase alpha subunit N-terminal" evidence="12">
    <location>
        <begin position="44"/>
        <end position="303"/>
    </location>
</feature>
<accession>A0A0P0JSV5</accession>
<evidence type="ECO:0000313" key="13">
    <source>
        <dbReference type="EMBL" id="ALK27805.1"/>
    </source>
</evidence>
<keyword evidence="6" id="KW-0488">Methylation</keyword>
<dbReference type="Gene3D" id="1.20.840.10">
    <property type="entry name" value="Methyl-coenzyme M reductase, alpha/beta subunit, C-terminal"/>
    <property type="match status" value="1"/>
</dbReference>
<comment type="similarity">
    <text evidence="3">Belongs to the methyl-coenzyme M reductase alpha subunit family.</text>
</comment>
<dbReference type="InterPro" id="IPR009024">
    <property type="entry name" value="Me_CoM_Rdtase_Fd-like_fold"/>
</dbReference>
<dbReference type="GO" id="GO:0050524">
    <property type="term" value="F:coenzyme-B sulfoethylthiotransferase activity"/>
    <property type="evidence" value="ECO:0007669"/>
    <property type="project" value="UniProtKB-EC"/>
</dbReference>
<protein>
    <recommendedName>
        <fullName evidence="5">coenzyme-B sulfoethylthiotransferase</fullName>
        <ecNumber evidence="5">2.8.4.1</ecNumber>
    </recommendedName>
</protein>
<evidence type="ECO:0000259" key="12">
    <source>
        <dbReference type="Pfam" id="PF02745"/>
    </source>
</evidence>
<sequence length="604" mass="67629">MAEEERKRKAPREGQITAREREYVRELYAVSERFLEVERKRPMYAAMERTFGSDPFQRIDPKMYKRGGFRQSKRKQEFVRLGRQVAIERGLPAYNRAMGIPLGQRQLEPFSVGKTGILAEQDDLHHVNNPAIQQMVDDIKRTTIVNLDIAHRMLQVRAGKEVTPETINLYLETLNHTMCGGAVAQEHMSEINPLLVKDAYAKVITGSDEIKDALDRRFVIDLDKQFHPTRAKKLKEAIGNTIWVVLRAPTIAIRMADGEEAGRWSAMQNTMAFIGSYGLSGEQVVSDLAYSFKHARVIRMGNKFWFQRMRGRNEPGGMPEGYLCDCAQSCSHLPAKPFLKAAQESIEEAKKYVHAMSEGICIPAIIDSAYWFGFYMSGGIGFTNTTAGAALGEASETFQEELAELSNKYAADIDRVPPRWDVVRFIVDMIIQYAMETYEKIPALTEFHWGGAHRISLIGSLGAGTAALLTGDSTMGLWGSHYAIALAMKEGWLRTGWAGQEVQDHIGLPYLCSYRPEEGNFAELRGYNTPYASFTAGHGVIREVAGYAAMVGRGDAWVASPVVKAAFADPHLVFDFREPKMCIAKATLRQFMPAGERDPTLPPH</sequence>
<comment type="cofactor">
    <cofactor evidence="1">
        <name>coenzyme F430</name>
        <dbReference type="ChEBI" id="CHEBI:60540"/>
    </cofactor>
</comment>
<keyword evidence="7" id="KW-0533">Nickel</keyword>
<comment type="subunit">
    <text evidence="4">MCR is a hexamer of two alpha, two beta, and two gamma chains, forming a dimer of heterotrimers.</text>
</comment>
<dbReference type="AlphaFoldDB" id="A0A0P0JSV5"/>
<dbReference type="GO" id="GO:0046872">
    <property type="term" value="F:metal ion binding"/>
    <property type="evidence" value="ECO:0007669"/>
    <property type="project" value="UniProtKB-KW"/>
</dbReference>